<dbReference type="GO" id="GO:0016740">
    <property type="term" value="F:transferase activity"/>
    <property type="evidence" value="ECO:0007669"/>
    <property type="project" value="UniProtKB-KW"/>
</dbReference>
<evidence type="ECO:0000256" key="6">
    <source>
        <dbReference type="ARBA" id="ARBA00022786"/>
    </source>
</evidence>
<name>G2QZL5_THETT</name>
<dbReference type="InterPro" id="IPR047545">
    <property type="entry name" value="BRcat_RBR_RNF216"/>
</dbReference>
<feature type="compositionally biased region" description="Polar residues" evidence="8">
    <location>
        <begin position="696"/>
        <end position="710"/>
    </location>
</feature>
<keyword evidence="6" id="KW-0833">Ubl conjugation pathway</keyword>
<comment type="pathway">
    <text evidence="1">Protein modification; protein ubiquitination.</text>
</comment>
<dbReference type="PROSITE" id="PS51873">
    <property type="entry name" value="TRIAD"/>
    <property type="match status" value="1"/>
</dbReference>
<evidence type="ECO:0000256" key="2">
    <source>
        <dbReference type="ARBA" id="ARBA00022679"/>
    </source>
</evidence>
<dbReference type="OrthoDB" id="10009520at2759"/>
<dbReference type="PANTHER" id="PTHR22770:SF47">
    <property type="entry name" value="E3 UBIQUITIN-PROTEIN LIGASE RNF216"/>
    <property type="match status" value="1"/>
</dbReference>
<feature type="region of interest" description="Disordered" evidence="8">
    <location>
        <begin position="110"/>
        <end position="146"/>
    </location>
</feature>
<keyword evidence="3" id="KW-0479">Metal-binding</keyword>
<dbReference type="eggNOG" id="KOG1812">
    <property type="taxonomic scope" value="Eukaryota"/>
</dbReference>
<keyword evidence="11" id="KW-1185">Reference proteome</keyword>
<dbReference type="InterPro" id="IPR044066">
    <property type="entry name" value="TRIAD_supradom"/>
</dbReference>
<feature type="domain" description="RING-type" evidence="9">
    <location>
        <begin position="279"/>
        <end position="503"/>
    </location>
</feature>
<keyword evidence="2" id="KW-0808">Transferase</keyword>
<keyword evidence="7" id="KW-0862">Zinc</keyword>
<dbReference type="STRING" id="578455.G2QZL5"/>
<evidence type="ECO:0000313" key="11">
    <source>
        <dbReference type="Proteomes" id="UP000008181"/>
    </source>
</evidence>
<sequence>MAVDEHGVVIISDSPSPVTSSPPLVAAELGGPDFDLEPFTSSPADKSAPMAPALRADAGPGSQRHDQRSTCEEAVLNCFPDICPEYLKAEAAKHSWDSFRVITSILDEQEKGRPYPKRSNARKRKRSDEDEEAEQDKTRLKYETGPSPFVGKGRDYARLYIAATKIMLKEAFPHRYSKDVDQLLAANDNRLYATYLALDQAEWDKDAAPARVKKSFPKPSRSHGGQGMRFGNRPAEMDAMAEFDAASAVCEARARARSLKESEERAEAENLERAKLEGTIAECGCCYDEFPLNRMVHCDGKVLHWFCRGCMRRMAENVIGLSKYHLNCPSTDGCDASFAKDQTDLFLDAHLSAALDAIEKEAVLRMAGIENLETCPFCPYAAEYPPVEENKEFRCEGPNCGIVSCRLCREETHIPKTCAEALKERGHSARRAIEEAMSAALIRKCNKCGTPFIKENGCNKMSCDYTHFNDPSRGGKPGNCPLFDNVEERHEKEVRAAEEQARKAAAEQNPDIDAELLKINFSERVKQDDERRKAADPARLRQGQPLLHNQRRSNQRRSNQRQCSQRQYDQRQYNKRQQWQQWQQRQPHAPASPLRSYAQPRAQAQPYNQAQLGHQAQPYPYLQAQHPNHAQLNRQPQGRQQQPPAAQPPQAFQVFPLPQRCALSARAPPPVVQAQLDRAARALDHALNAFVANDGSAPQNRGQPPRSSLGSPAANVVAGAQRPGYRAEQPNQRQPPAANDAAAPGHPQSIPPGQGMAANPGRDHYIRQYSQLATMQILSKMRRDGNLGMDNLGGA</sequence>
<feature type="compositionally biased region" description="Basic and acidic residues" evidence="8">
    <location>
        <begin position="525"/>
        <end position="539"/>
    </location>
</feature>
<dbReference type="CDD" id="cd20339">
    <property type="entry name" value="BRcat_RBR_RNF216"/>
    <property type="match status" value="1"/>
</dbReference>
<feature type="compositionally biased region" description="Low complexity" evidence="8">
    <location>
        <begin position="8"/>
        <end position="25"/>
    </location>
</feature>
<gene>
    <name evidence="10" type="ORF">THITE_128691</name>
</gene>
<dbReference type="CDD" id="cd16630">
    <property type="entry name" value="RING-HC_RBR_RNF216"/>
    <property type="match status" value="1"/>
</dbReference>
<accession>G2QZL5</accession>
<evidence type="ECO:0000256" key="8">
    <source>
        <dbReference type="SAM" id="MobiDB-lite"/>
    </source>
</evidence>
<feature type="region of interest" description="Disordered" evidence="8">
    <location>
        <begin position="1"/>
        <end position="68"/>
    </location>
</feature>
<dbReference type="Gene3D" id="3.30.40.10">
    <property type="entry name" value="Zinc/RING finger domain, C3HC4 (zinc finger)"/>
    <property type="match status" value="1"/>
</dbReference>
<dbReference type="InterPro" id="IPR047544">
    <property type="entry name" value="RING-HC_RBR_RNF216"/>
</dbReference>
<dbReference type="Proteomes" id="UP000008181">
    <property type="component" value="Chromosome 2"/>
</dbReference>
<evidence type="ECO:0000256" key="3">
    <source>
        <dbReference type="ARBA" id="ARBA00022723"/>
    </source>
</evidence>
<feature type="compositionally biased region" description="Basic residues" evidence="8">
    <location>
        <begin position="114"/>
        <end position="125"/>
    </location>
</feature>
<evidence type="ECO:0000256" key="7">
    <source>
        <dbReference type="ARBA" id="ARBA00022833"/>
    </source>
</evidence>
<protein>
    <recommendedName>
        <fullName evidence="9">RING-type domain-containing protein</fullName>
    </recommendedName>
</protein>
<dbReference type="HOGENOM" id="CLU_353427_0_0_1"/>
<dbReference type="AlphaFoldDB" id="G2QZL5"/>
<reference evidence="10 11" key="1">
    <citation type="journal article" date="2011" name="Nat. Biotechnol.">
        <title>Comparative genomic analysis of the thermophilic biomass-degrading fungi Myceliophthora thermophila and Thielavia terrestris.</title>
        <authorList>
            <person name="Berka R.M."/>
            <person name="Grigoriev I.V."/>
            <person name="Otillar R."/>
            <person name="Salamov A."/>
            <person name="Grimwood J."/>
            <person name="Reid I."/>
            <person name="Ishmael N."/>
            <person name="John T."/>
            <person name="Darmond C."/>
            <person name="Moisan M.-C."/>
            <person name="Henrissat B."/>
            <person name="Coutinho P.M."/>
            <person name="Lombard V."/>
            <person name="Natvig D.O."/>
            <person name="Lindquist E."/>
            <person name="Schmutz J."/>
            <person name="Lucas S."/>
            <person name="Harris P."/>
            <person name="Powlowski J."/>
            <person name="Bellemare A."/>
            <person name="Taylor D."/>
            <person name="Butler G."/>
            <person name="de Vries R.P."/>
            <person name="Allijn I.E."/>
            <person name="van den Brink J."/>
            <person name="Ushinsky S."/>
            <person name="Storms R."/>
            <person name="Powell A.J."/>
            <person name="Paulsen I.T."/>
            <person name="Elbourne L.D.H."/>
            <person name="Baker S.E."/>
            <person name="Magnuson J."/>
            <person name="LaBoissiere S."/>
            <person name="Clutterbuck A.J."/>
            <person name="Martinez D."/>
            <person name="Wogulis M."/>
            <person name="de Leon A.L."/>
            <person name="Rey M.W."/>
            <person name="Tsang A."/>
        </authorList>
    </citation>
    <scope>NUCLEOTIDE SEQUENCE [LARGE SCALE GENOMIC DNA]</scope>
    <source>
        <strain evidence="11">ATCC 38088 / NRRL 8126</strain>
    </source>
</reference>
<feature type="region of interest" description="Disordered" evidence="8">
    <location>
        <begin position="692"/>
        <end position="761"/>
    </location>
</feature>
<feature type="compositionally biased region" description="Low complexity" evidence="8">
    <location>
        <begin position="560"/>
        <end position="586"/>
    </location>
</feature>
<dbReference type="SUPFAM" id="SSF57850">
    <property type="entry name" value="RING/U-box"/>
    <property type="match status" value="1"/>
</dbReference>
<feature type="region of interest" description="Disordered" evidence="8">
    <location>
        <begin position="630"/>
        <end position="649"/>
    </location>
</feature>
<feature type="compositionally biased region" description="Basic residues" evidence="8">
    <location>
        <begin position="549"/>
        <end position="559"/>
    </location>
</feature>
<dbReference type="GeneID" id="11516987"/>
<keyword evidence="5" id="KW-0863">Zinc-finger</keyword>
<evidence type="ECO:0000313" key="10">
    <source>
        <dbReference type="EMBL" id="AEO66344.1"/>
    </source>
</evidence>
<dbReference type="Pfam" id="PF26200">
    <property type="entry name" value="Rcat_RNF216"/>
    <property type="match status" value="1"/>
</dbReference>
<proteinExistence type="predicted"/>
<dbReference type="RefSeq" id="XP_003652680.1">
    <property type="nucleotide sequence ID" value="XM_003652632.1"/>
</dbReference>
<evidence type="ECO:0000256" key="5">
    <source>
        <dbReference type="ARBA" id="ARBA00022771"/>
    </source>
</evidence>
<evidence type="ECO:0000256" key="1">
    <source>
        <dbReference type="ARBA" id="ARBA00004906"/>
    </source>
</evidence>
<dbReference type="GO" id="GO:0008270">
    <property type="term" value="F:zinc ion binding"/>
    <property type="evidence" value="ECO:0007669"/>
    <property type="project" value="UniProtKB-KW"/>
</dbReference>
<keyword evidence="4" id="KW-0677">Repeat</keyword>
<evidence type="ECO:0000259" key="9">
    <source>
        <dbReference type="PROSITE" id="PS51873"/>
    </source>
</evidence>
<dbReference type="KEGG" id="ttt:THITE_128691"/>
<dbReference type="InterPro" id="IPR013083">
    <property type="entry name" value="Znf_RING/FYVE/PHD"/>
</dbReference>
<organism evidence="10 11">
    <name type="scientific">Thermothielavioides terrestris (strain ATCC 38088 / NRRL 8126)</name>
    <name type="common">Thielavia terrestris</name>
    <dbReference type="NCBI Taxonomy" id="578455"/>
    <lineage>
        <taxon>Eukaryota</taxon>
        <taxon>Fungi</taxon>
        <taxon>Dikarya</taxon>
        <taxon>Ascomycota</taxon>
        <taxon>Pezizomycotina</taxon>
        <taxon>Sordariomycetes</taxon>
        <taxon>Sordariomycetidae</taxon>
        <taxon>Sordariales</taxon>
        <taxon>Chaetomiaceae</taxon>
        <taxon>Thermothielavioides</taxon>
        <taxon>Thermothielavioides terrestris</taxon>
    </lineage>
</organism>
<evidence type="ECO:0000256" key="4">
    <source>
        <dbReference type="ARBA" id="ARBA00022737"/>
    </source>
</evidence>
<dbReference type="PANTHER" id="PTHR22770">
    <property type="entry name" value="UBIQUITIN CONJUGATING ENZYME 7 INTERACTING PROTEIN-RELATED"/>
    <property type="match status" value="1"/>
</dbReference>
<dbReference type="EMBL" id="CP003010">
    <property type="protein sequence ID" value="AEO66344.1"/>
    <property type="molecule type" value="Genomic_DNA"/>
</dbReference>
<feature type="region of interest" description="Disordered" evidence="8">
    <location>
        <begin position="525"/>
        <end position="606"/>
    </location>
</feature>
<dbReference type="InterPro" id="IPR051628">
    <property type="entry name" value="LUBAC_E3_Ligases"/>
</dbReference>